<keyword evidence="5 7" id="KW-0378">Hydrolase</keyword>
<organism evidence="10 11">
    <name type="scientific">Slackia heliotrinireducens (strain ATCC 29202 / DSM 20476 / NCTC 11029 / RHS 1)</name>
    <name type="common">Peptococcus heliotrinreducens</name>
    <dbReference type="NCBI Taxonomy" id="471855"/>
    <lineage>
        <taxon>Bacteria</taxon>
        <taxon>Bacillati</taxon>
        <taxon>Actinomycetota</taxon>
        <taxon>Coriobacteriia</taxon>
        <taxon>Eggerthellales</taxon>
        <taxon>Eggerthellaceae</taxon>
        <taxon>Slackia</taxon>
    </lineage>
</organism>
<dbReference type="NCBIfam" id="TIGR01250">
    <property type="entry name" value="pro_imino_pep_2"/>
    <property type="match status" value="1"/>
</dbReference>
<name>C7N1Y7_SLAHD</name>
<dbReference type="InterPro" id="IPR050228">
    <property type="entry name" value="Carboxylesterase_BioH"/>
</dbReference>
<evidence type="ECO:0000256" key="6">
    <source>
        <dbReference type="ARBA" id="ARBA00029605"/>
    </source>
</evidence>
<keyword evidence="11" id="KW-1185">Reference proteome</keyword>
<dbReference type="AlphaFoldDB" id="C7N1Y7"/>
<dbReference type="ESTHER" id="slahd-c7n1y7">
    <property type="family name" value="Proline_iminopeptidase"/>
</dbReference>
<accession>C7N1Y7</accession>
<evidence type="ECO:0000256" key="4">
    <source>
        <dbReference type="ARBA" id="ARBA00021843"/>
    </source>
</evidence>
<dbReference type="EMBL" id="CP001684">
    <property type="protein sequence ID" value="ACV23428.1"/>
    <property type="molecule type" value="Genomic_DNA"/>
</dbReference>
<dbReference type="InterPro" id="IPR029058">
    <property type="entry name" value="AB_hydrolase_fold"/>
</dbReference>
<evidence type="ECO:0000256" key="2">
    <source>
        <dbReference type="ARBA" id="ARBA00010088"/>
    </source>
</evidence>
<dbReference type="Pfam" id="PF00561">
    <property type="entry name" value="Abhydrolase_1"/>
    <property type="match status" value="1"/>
</dbReference>
<feature type="active site" description="Nucleophile" evidence="8">
    <location>
        <position position="128"/>
    </location>
</feature>
<dbReference type="PRINTS" id="PR00793">
    <property type="entry name" value="PROAMNOPTASE"/>
</dbReference>
<dbReference type="KEGG" id="shi:Shel_24200"/>
<dbReference type="HOGENOM" id="CLU_020336_15_0_11"/>
<dbReference type="PANTHER" id="PTHR43194:SF2">
    <property type="entry name" value="PEROXISOMAL MEMBRANE PROTEIN LPX1"/>
    <property type="match status" value="1"/>
</dbReference>
<evidence type="ECO:0000256" key="5">
    <source>
        <dbReference type="ARBA" id="ARBA00022801"/>
    </source>
</evidence>
<dbReference type="InterPro" id="IPR005945">
    <property type="entry name" value="Pro_imino_pep"/>
</dbReference>
<comment type="catalytic activity">
    <reaction evidence="1">
        <text>Release of N-terminal proline from a peptide.</text>
        <dbReference type="EC" id="3.4.11.5"/>
    </reaction>
</comment>
<evidence type="ECO:0000256" key="1">
    <source>
        <dbReference type="ARBA" id="ARBA00001585"/>
    </source>
</evidence>
<reference evidence="10 11" key="1">
    <citation type="journal article" date="2009" name="Stand. Genomic Sci.">
        <title>Complete genome sequence of Slackia heliotrinireducens type strain (RHS 1).</title>
        <authorList>
            <person name="Pukall R."/>
            <person name="Lapidus A."/>
            <person name="Nolan M."/>
            <person name="Copeland A."/>
            <person name="Glavina Del Rio T."/>
            <person name="Lucas S."/>
            <person name="Chen F."/>
            <person name="Tice H."/>
            <person name="Cheng J.F."/>
            <person name="Chertkov O."/>
            <person name="Bruce D."/>
            <person name="Goodwin L."/>
            <person name="Kuske C."/>
            <person name="Brettin T."/>
            <person name="Detter J.C."/>
            <person name="Han C."/>
            <person name="Pitluck S."/>
            <person name="Pati A."/>
            <person name="Mavrommatis K."/>
            <person name="Ivanova N."/>
            <person name="Ovchinnikova G."/>
            <person name="Chen A."/>
            <person name="Palaniappan K."/>
            <person name="Schneider S."/>
            <person name="Rohde M."/>
            <person name="Chain P."/>
            <person name="D'haeseleer P."/>
            <person name="Goker M."/>
            <person name="Bristow J."/>
            <person name="Eisen J.A."/>
            <person name="Markowitz V."/>
            <person name="Kyrpides N.C."/>
            <person name="Klenk H.P."/>
            <person name="Hugenholtz P."/>
        </authorList>
    </citation>
    <scope>NUCLEOTIDE SEQUENCE [LARGE SCALE GENOMIC DNA]</scope>
    <source>
        <strain evidence="11">ATCC 29202 / DSM 20476 / NCTC 11029 / RHS 1</strain>
    </source>
</reference>
<dbReference type="PANTHER" id="PTHR43194">
    <property type="entry name" value="HYDROLASE ALPHA/BETA FOLD FAMILY"/>
    <property type="match status" value="1"/>
</dbReference>
<dbReference type="Gene3D" id="3.40.50.1820">
    <property type="entry name" value="alpha/beta hydrolase"/>
    <property type="match status" value="1"/>
</dbReference>
<sequence>MAEPKKLEIKSEVKELYVNYIPEGYEEKLAAQDYKGTYVKIVGESAPGKKPLLVLHGGPGDTHAYLYDLALIADKYQRQVIFYDQIGCGKSWCEGMGEDFYNYDLWVNEYYAVKEALGLDDFHLFGNSWGGMLGMLCMMKDDSGVNSFVINSSPVLIQAWLDAANNLIKFLPLEMQNALAEAEATGNYDTVQARAAFDEYYKRHVTGFYEKDYPEHIAYAFSHVGECYMIMQGASEFVVTGKMRDWDIREGVKNIKVPCMALSGGDDEGSPAVVKMGVDLIPNCEWTLIPGAPHICSVTHPDESCEAVENFISRFE</sequence>
<dbReference type="PIRSF" id="PIRSF005539">
    <property type="entry name" value="Pept_S33_TRI_F1"/>
    <property type="match status" value="1"/>
</dbReference>
<evidence type="ECO:0000313" key="10">
    <source>
        <dbReference type="EMBL" id="ACV23428.1"/>
    </source>
</evidence>
<dbReference type="GO" id="GO:0006508">
    <property type="term" value="P:proteolysis"/>
    <property type="evidence" value="ECO:0007669"/>
    <property type="project" value="InterPro"/>
</dbReference>
<dbReference type="EC" id="3.4.11.5" evidence="3"/>
<dbReference type="SUPFAM" id="SSF53474">
    <property type="entry name" value="alpha/beta-Hydrolases"/>
    <property type="match status" value="1"/>
</dbReference>
<dbReference type="RefSeq" id="WP_012799527.1">
    <property type="nucleotide sequence ID" value="NC_013165.1"/>
</dbReference>
<feature type="active site" evidence="8">
    <location>
        <position position="267"/>
    </location>
</feature>
<dbReference type="STRING" id="471855.Shel_24200"/>
<evidence type="ECO:0000256" key="8">
    <source>
        <dbReference type="PIRSR" id="PIRSR005539-1"/>
    </source>
</evidence>
<dbReference type="eggNOG" id="COG0596">
    <property type="taxonomic scope" value="Bacteria"/>
</dbReference>
<evidence type="ECO:0000256" key="3">
    <source>
        <dbReference type="ARBA" id="ARBA00012568"/>
    </source>
</evidence>
<evidence type="ECO:0000313" key="11">
    <source>
        <dbReference type="Proteomes" id="UP000002026"/>
    </source>
</evidence>
<evidence type="ECO:0000256" key="7">
    <source>
        <dbReference type="PIRNR" id="PIRNR005539"/>
    </source>
</evidence>
<gene>
    <name evidence="10" type="ordered locus">Shel_24200</name>
</gene>
<dbReference type="GO" id="GO:0004177">
    <property type="term" value="F:aminopeptidase activity"/>
    <property type="evidence" value="ECO:0007669"/>
    <property type="project" value="UniProtKB-EC"/>
</dbReference>
<protein>
    <recommendedName>
        <fullName evidence="4">Proline iminopeptidase</fullName>
        <ecNumber evidence="3">3.4.11.5</ecNumber>
    </recommendedName>
    <alternativeName>
        <fullName evidence="6">Prolyl aminopeptidase</fullName>
    </alternativeName>
</protein>
<dbReference type="InterPro" id="IPR000073">
    <property type="entry name" value="AB_hydrolase_1"/>
</dbReference>
<feature type="active site" description="Proton donor" evidence="8">
    <location>
        <position position="294"/>
    </location>
</feature>
<proteinExistence type="inferred from homology"/>
<evidence type="ECO:0000259" key="9">
    <source>
        <dbReference type="Pfam" id="PF00561"/>
    </source>
</evidence>
<dbReference type="InterPro" id="IPR002410">
    <property type="entry name" value="Peptidase_S33"/>
</dbReference>
<comment type="similarity">
    <text evidence="2 7">Belongs to the peptidase S33 family.</text>
</comment>
<dbReference type="Proteomes" id="UP000002026">
    <property type="component" value="Chromosome"/>
</dbReference>
<feature type="domain" description="AB hydrolase-1" evidence="9">
    <location>
        <begin position="50"/>
        <end position="221"/>
    </location>
</feature>